<evidence type="ECO:0000256" key="4">
    <source>
        <dbReference type="ARBA" id="ARBA00023163"/>
    </source>
</evidence>
<dbReference type="PROSITE" id="PS00622">
    <property type="entry name" value="HTH_LUXR_1"/>
    <property type="match status" value="1"/>
</dbReference>
<dbReference type="EMBL" id="LT906479">
    <property type="protein sequence ID" value="SNV86968.1"/>
    <property type="molecule type" value="Genomic_DNA"/>
</dbReference>
<dbReference type="GeneID" id="75025826"/>
<evidence type="ECO:0000313" key="6">
    <source>
        <dbReference type="EMBL" id="SNV86968.1"/>
    </source>
</evidence>
<proteinExistence type="predicted"/>
<dbReference type="SMART" id="SM00421">
    <property type="entry name" value="HTH_LUXR"/>
    <property type="match status" value="1"/>
</dbReference>
<dbReference type="Gene3D" id="1.10.10.10">
    <property type="entry name" value="Winged helix-like DNA-binding domain superfamily/Winged helix DNA-binding domain"/>
    <property type="match status" value="1"/>
</dbReference>
<dbReference type="OrthoDB" id="343383at2"/>
<keyword evidence="4" id="KW-0804">Transcription</keyword>
<evidence type="ECO:0000259" key="5">
    <source>
        <dbReference type="PROSITE" id="PS50043"/>
    </source>
</evidence>
<dbReference type="InterPro" id="IPR000792">
    <property type="entry name" value="Tscrpt_reg_LuxR_C"/>
</dbReference>
<evidence type="ECO:0000256" key="2">
    <source>
        <dbReference type="ARBA" id="ARBA00023125"/>
    </source>
</evidence>
<dbReference type="SUPFAM" id="SSF46894">
    <property type="entry name" value="C-terminal effector domain of the bipartite response regulators"/>
    <property type="match status" value="1"/>
</dbReference>
<accession>A0A240AVU3</accession>
<dbReference type="STRING" id="1411141.GCA_001590885_00382"/>
<dbReference type="InterPro" id="IPR016032">
    <property type="entry name" value="Sig_transdc_resp-reg_C-effctor"/>
</dbReference>
<keyword evidence="3" id="KW-0010">Activator</keyword>
<reference evidence="6 7" key="1">
    <citation type="submission" date="2017-06" db="EMBL/GenBank/DDBJ databases">
        <authorList>
            <consortium name="Pathogen Informatics"/>
        </authorList>
    </citation>
    <scope>NUCLEOTIDE SEQUENCE [LARGE SCALE GENOMIC DNA]</scope>
    <source>
        <strain evidence="6 7">NCTC12148</strain>
    </source>
</reference>
<dbReference type="GO" id="GO:0003677">
    <property type="term" value="F:DNA binding"/>
    <property type="evidence" value="ECO:0007669"/>
    <property type="project" value="UniProtKB-KW"/>
</dbReference>
<organism evidence="6 7">
    <name type="scientific">Serratia ficaria</name>
    <dbReference type="NCBI Taxonomy" id="61651"/>
    <lineage>
        <taxon>Bacteria</taxon>
        <taxon>Pseudomonadati</taxon>
        <taxon>Pseudomonadota</taxon>
        <taxon>Gammaproteobacteria</taxon>
        <taxon>Enterobacterales</taxon>
        <taxon>Yersiniaceae</taxon>
        <taxon>Serratia</taxon>
    </lineage>
</organism>
<dbReference type="Proteomes" id="UP000215134">
    <property type="component" value="Chromosome 1"/>
</dbReference>
<dbReference type="Pfam" id="PF00196">
    <property type="entry name" value="GerE"/>
    <property type="match status" value="1"/>
</dbReference>
<keyword evidence="2" id="KW-0238">DNA-binding</keyword>
<keyword evidence="7" id="KW-1185">Reference proteome</keyword>
<dbReference type="AlphaFoldDB" id="A0A240AVU3"/>
<evidence type="ECO:0000256" key="3">
    <source>
        <dbReference type="ARBA" id="ARBA00023159"/>
    </source>
</evidence>
<name>A0A240AVU3_SERFI</name>
<gene>
    <name evidence="6" type="primary">nreC_2</name>
    <name evidence="6" type="ORF">SAMEA4384070_00641</name>
</gene>
<dbReference type="RefSeq" id="WP_095095644.1">
    <property type="nucleotide sequence ID" value="NZ_CAMIQD010000003.1"/>
</dbReference>
<keyword evidence="1" id="KW-0805">Transcription regulation</keyword>
<feature type="domain" description="HTH luxR-type" evidence="5">
    <location>
        <begin position="181"/>
        <end position="246"/>
    </location>
</feature>
<dbReference type="GO" id="GO:0006355">
    <property type="term" value="P:regulation of DNA-templated transcription"/>
    <property type="evidence" value="ECO:0007669"/>
    <property type="project" value="InterPro"/>
</dbReference>
<protein>
    <submittedName>
        <fullName evidence="6">Nitrogen regulation protein C</fullName>
    </submittedName>
</protein>
<dbReference type="KEGG" id="sfj:SAMEA4384070_0641"/>
<evidence type="ECO:0000313" key="7">
    <source>
        <dbReference type="Proteomes" id="UP000215134"/>
    </source>
</evidence>
<dbReference type="InterPro" id="IPR036388">
    <property type="entry name" value="WH-like_DNA-bd_sf"/>
</dbReference>
<evidence type="ECO:0000256" key="1">
    <source>
        <dbReference type="ARBA" id="ARBA00023015"/>
    </source>
</evidence>
<dbReference type="PANTHER" id="PTHR44688">
    <property type="entry name" value="DNA-BINDING TRANSCRIPTIONAL ACTIVATOR DEVR_DOSR"/>
    <property type="match status" value="1"/>
</dbReference>
<dbReference type="PANTHER" id="PTHR44688:SF16">
    <property type="entry name" value="DNA-BINDING TRANSCRIPTIONAL ACTIVATOR DEVR_DOSR"/>
    <property type="match status" value="1"/>
</dbReference>
<dbReference type="PRINTS" id="PR00038">
    <property type="entry name" value="HTHLUXR"/>
</dbReference>
<sequence length="251" mass="27915">MDIQVERLSAVIDAVASPRFYPNLLNWLEGYFAFDNAIVYAFERGQAPRCLMKTERENSDAVNQLYQQGAYLQDPFYQALNGGAGDVFTLRQLAPCGFYHSDYYRNFYRKTGWHDEAGVLLPLTPQRGLGVFFGSARRAVAVRYPQPATLSGALTLVKSVARLHGEVVAAPARAERVSDDGVQARYSLTPREREIVDLILAGCGSQHIAERLFISLGTVKNHRKNIYGKLNIGSQAELFSLLLAAPNRRSA</sequence>
<dbReference type="CDD" id="cd06170">
    <property type="entry name" value="LuxR_C_like"/>
    <property type="match status" value="1"/>
</dbReference>
<dbReference type="PROSITE" id="PS50043">
    <property type="entry name" value="HTH_LUXR_2"/>
    <property type="match status" value="1"/>
</dbReference>